<protein>
    <submittedName>
        <fullName evidence="2">Uncharacterized protein</fullName>
    </submittedName>
</protein>
<sequence>MKKNETTKQSQLSSTRLITSPDTCHSKTQTSNASTTHIETRHYHIETRHYLELNYQGHKR</sequence>
<dbReference type="EMBL" id="JAQIZT010000005">
    <property type="protein sequence ID" value="KAJ6997977.1"/>
    <property type="molecule type" value="Genomic_DNA"/>
</dbReference>
<accession>A0AAD6QWQ3</accession>
<keyword evidence="3" id="KW-1185">Reference proteome</keyword>
<dbReference type="Proteomes" id="UP001164929">
    <property type="component" value="Chromosome 5"/>
</dbReference>
<dbReference type="AlphaFoldDB" id="A0AAD6QWQ3"/>
<organism evidence="2 3">
    <name type="scientific">Populus alba x Populus x berolinensis</name>
    <dbReference type="NCBI Taxonomy" id="444605"/>
    <lineage>
        <taxon>Eukaryota</taxon>
        <taxon>Viridiplantae</taxon>
        <taxon>Streptophyta</taxon>
        <taxon>Embryophyta</taxon>
        <taxon>Tracheophyta</taxon>
        <taxon>Spermatophyta</taxon>
        <taxon>Magnoliopsida</taxon>
        <taxon>eudicotyledons</taxon>
        <taxon>Gunneridae</taxon>
        <taxon>Pentapetalae</taxon>
        <taxon>rosids</taxon>
        <taxon>fabids</taxon>
        <taxon>Malpighiales</taxon>
        <taxon>Salicaceae</taxon>
        <taxon>Saliceae</taxon>
        <taxon>Populus</taxon>
    </lineage>
</organism>
<evidence type="ECO:0000256" key="1">
    <source>
        <dbReference type="SAM" id="MobiDB-lite"/>
    </source>
</evidence>
<evidence type="ECO:0000313" key="3">
    <source>
        <dbReference type="Proteomes" id="UP001164929"/>
    </source>
</evidence>
<proteinExistence type="predicted"/>
<comment type="caution">
    <text evidence="2">The sequence shown here is derived from an EMBL/GenBank/DDBJ whole genome shotgun (WGS) entry which is preliminary data.</text>
</comment>
<name>A0AAD6QWQ3_9ROSI</name>
<reference evidence="2" key="1">
    <citation type="journal article" date="2023" name="Mol. Ecol. Resour.">
        <title>Chromosome-level genome assembly of a triploid poplar Populus alba 'Berolinensis'.</title>
        <authorList>
            <person name="Chen S."/>
            <person name="Yu Y."/>
            <person name="Wang X."/>
            <person name="Wang S."/>
            <person name="Zhang T."/>
            <person name="Zhou Y."/>
            <person name="He R."/>
            <person name="Meng N."/>
            <person name="Wang Y."/>
            <person name="Liu W."/>
            <person name="Liu Z."/>
            <person name="Liu J."/>
            <person name="Guo Q."/>
            <person name="Huang H."/>
            <person name="Sederoff R.R."/>
            <person name="Wang G."/>
            <person name="Qu G."/>
            <person name="Chen S."/>
        </authorList>
    </citation>
    <scope>NUCLEOTIDE SEQUENCE</scope>
    <source>
        <strain evidence="2">SC-2020</strain>
    </source>
</reference>
<feature type="region of interest" description="Disordered" evidence="1">
    <location>
        <begin position="1"/>
        <end position="41"/>
    </location>
</feature>
<gene>
    <name evidence="2" type="ORF">NC653_014257</name>
</gene>
<evidence type="ECO:0000313" key="2">
    <source>
        <dbReference type="EMBL" id="KAJ6997977.1"/>
    </source>
</evidence>
<feature type="compositionally biased region" description="Polar residues" evidence="1">
    <location>
        <begin position="7"/>
        <end position="37"/>
    </location>
</feature>